<dbReference type="PANTHER" id="PTHR43649">
    <property type="entry name" value="ARABINOSE-BINDING PROTEIN-RELATED"/>
    <property type="match status" value="1"/>
</dbReference>
<dbReference type="EMBL" id="FOSF01000067">
    <property type="protein sequence ID" value="SFK39577.1"/>
    <property type="molecule type" value="Genomic_DNA"/>
</dbReference>
<accession>A0A662ZFI6</accession>
<evidence type="ECO:0000256" key="7">
    <source>
        <dbReference type="ARBA" id="ARBA00023288"/>
    </source>
</evidence>
<name>A0A662ZFI6_9GAMM</name>
<reference evidence="9 10" key="1">
    <citation type="submission" date="2016-10" db="EMBL/GenBank/DDBJ databases">
        <authorList>
            <person name="Varghese N."/>
            <person name="Submissions S."/>
        </authorList>
    </citation>
    <scope>NUCLEOTIDE SEQUENCE [LARGE SCALE GENOMIC DNA]</scope>
    <source>
        <strain evidence="9 10">22B</strain>
    </source>
</reference>
<keyword evidence="10" id="KW-1185">Reference proteome</keyword>
<dbReference type="Gene3D" id="3.40.190.10">
    <property type="entry name" value="Periplasmic binding protein-like II"/>
    <property type="match status" value="2"/>
</dbReference>
<proteinExistence type="inferred from homology"/>
<organism evidence="9 10">
    <name type="scientific">Succinivibrio dextrinosolvens</name>
    <dbReference type="NCBI Taxonomy" id="83771"/>
    <lineage>
        <taxon>Bacteria</taxon>
        <taxon>Pseudomonadati</taxon>
        <taxon>Pseudomonadota</taxon>
        <taxon>Gammaproteobacteria</taxon>
        <taxon>Aeromonadales</taxon>
        <taxon>Succinivibrionaceae</taxon>
        <taxon>Succinivibrio</taxon>
    </lineage>
</organism>
<keyword evidence="4 8" id="KW-0732">Signal</keyword>
<feature type="chain" id="PRO_5024802824" evidence="8">
    <location>
        <begin position="24"/>
        <end position="420"/>
    </location>
</feature>
<dbReference type="PANTHER" id="PTHR43649:SF33">
    <property type="entry name" value="POLYGALACTURONAN_RHAMNOGALACTURONAN-BINDING PROTEIN YTCQ"/>
    <property type="match status" value="1"/>
</dbReference>
<gene>
    <name evidence="9" type="ORF">SAMN04487865_10674</name>
</gene>
<dbReference type="Pfam" id="PF01547">
    <property type="entry name" value="SBP_bac_1"/>
    <property type="match status" value="1"/>
</dbReference>
<protein>
    <submittedName>
        <fullName evidence="9">Carbohydrate ABC transporter substrate-binding protein, CUT1 family</fullName>
    </submittedName>
</protein>
<evidence type="ECO:0000313" key="9">
    <source>
        <dbReference type="EMBL" id="SFK39577.1"/>
    </source>
</evidence>
<sequence>MSLNKYLLSLFFSCAITNNCASALSTGGFNSEEVKGEITFFCHRTDLVDTGVYRRYAEEFKKKFPNVTNIKVEAFSDYQGALLNRLKSHDYGDVILILPSIPANKYEDFYEPLDDLYYGESIYFHDSWVYANHSYGISMGNACEGLVYNKAVFKEAGVEVPIKTVDELLEACEKIKKIQKIPIYINFGAQWPLQQWDKYPLVVAGQENVYEKMLKENSPFASKGAPFNFSLKLLKKLISSGYTESDLTANNWSDSKTAFAKGEVGMMYLGSWVIPQLIKSGADSDNIGMMPIPSNNYGFLYAHISHDWAYAVSKYSKNKETAKAFIKFLLEESDYEHISGYIPTVCSRPVSLTQISEYMSYKNAILVTPINSSEFISTSNRSGIDFFSGGYIQKLMTGDDFEGDLLNLDRQWNIALKQNQ</sequence>
<keyword evidence="7" id="KW-0449">Lipoprotein</keyword>
<keyword evidence="5" id="KW-0472">Membrane</keyword>
<feature type="signal peptide" evidence="8">
    <location>
        <begin position="1"/>
        <end position="23"/>
    </location>
</feature>
<keyword evidence="3" id="KW-1003">Cell membrane</keyword>
<dbReference type="GO" id="GO:0042597">
    <property type="term" value="C:periplasmic space"/>
    <property type="evidence" value="ECO:0007669"/>
    <property type="project" value="UniProtKB-SubCell"/>
</dbReference>
<keyword evidence="6" id="KW-0564">Palmitate</keyword>
<comment type="subcellular location">
    <subcellularLocation>
        <location evidence="1">Periplasm</location>
    </subcellularLocation>
</comment>
<dbReference type="AlphaFoldDB" id="A0A662ZFI6"/>
<evidence type="ECO:0000313" key="10">
    <source>
        <dbReference type="Proteomes" id="UP000243374"/>
    </source>
</evidence>
<dbReference type="Proteomes" id="UP000243374">
    <property type="component" value="Unassembled WGS sequence"/>
</dbReference>
<evidence type="ECO:0000256" key="4">
    <source>
        <dbReference type="ARBA" id="ARBA00022729"/>
    </source>
</evidence>
<evidence type="ECO:0000256" key="2">
    <source>
        <dbReference type="ARBA" id="ARBA00008520"/>
    </source>
</evidence>
<evidence type="ECO:0000256" key="6">
    <source>
        <dbReference type="ARBA" id="ARBA00023139"/>
    </source>
</evidence>
<dbReference type="SUPFAM" id="SSF53850">
    <property type="entry name" value="Periplasmic binding protein-like II"/>
    <property type="match status" value="1"/>
</dbReference>
<evidence type="ECO:0000256" key="5">
    <source>
        <dbReference type="ARBA" id="ARBA00023136"/>
    </source>
</evidence>
<dbReference type="RefSeq" id="WP_074841565.1">
    <property type="nucleotide sequence ID" value="NZ_CP047056.1"/>
</dbReference>
<dbReference type="InterPro" id="IPR050490">
    <property type="entry name" value="Bact_solute-bd_prot1"/>
</dbReference>
<evidence type="ECO:0000256" key="8">
    <source>
        <dbReference type="SAM" id="SignalP"/>
    </source>
</evidence>
<evidence type="ECO:0000256" key="1">
    <source>
        <dbReference type="ARBA" id="ARBA00004418"/>
    </source>
</evidence>
<dbReference type="InterPro" id="IPR006059">
    <property type="entry name" value="SBP"/>
</dbReference>
<dbReference type="OrthoDB" id="5897001at2"/>
<evidence type="ECO:0000256" key="3">
    <source>
        <dbReference type="ARBA" id="ARBA00022475"/>
    </source>
</evidence>
<comment type="similarity">
    <text evidence="2">Belongs to the bacterial solute-binding protein 1 family.</text>
</comment>